<evidence type="ECO:0000256" key="2">
    <source>
        <dbReference type="ARBA" id="ARBA00023125"/>
    </source>
</evidence>
<dbReference type="PROSITE" id="PS51898">
    <property type="entry name" value="TYR_RECOMBINASE"/>
    <property type="match status" value="1"/>
</dbReference>
<gene>
    <name evidence="7" type="ORF">GCM10022377_09950</name>
</gene>
<reference evidence="8" key="1">
    <citation type="journal article" date="2019" name="Int. J. Syst. Evol. Microbiol.">
        <title>The Global Catalogue of Microorganisms (GCM) 10K type strain sequencing project: providing services to taxonomists for standard genome sequencing and annotation.</title>
        <authorList>
            <consortium name="The Broad Institute Genomics Platform"/>
            <consortium name="The Broad Institute Genome Sequencing Center for Infectious Disease"/>
            <person name="Wu L."/>
            <person name="Ma J."/>
        </authorList>
    </citation>
    <scope>NUCLEOTIDE SEQUENCE [LARGE SCALE GENOMIC DNA]</scope>
    <source>
        <strain evidence="8">JCM 16961</strain>
    </source>
</reference>
<accession>A0ABP7D3U5</accession>
<feature type="domain" description="Tyr recombinase" evidence="5">
    <location>
        <begin position="164"/>
        <end position="353"/>
    </location>
</feature>
<sequence length="375" mass="42087">MASVKKRPDGKWRARYRDAAGKEHARHFPRKVDAQRWLDEVTADVMTGRWVDPRSGKVRFRDWFATYAERQIWSRGTRLSAQQALHSATFADMPIGKIANAHIQEWIKGMTVRGAKKATGLAPATIETRYNLIRQAFKQAVRDRVIAEDPTDGVKLPRQRRKAAAMTVPTVEQVRRALECAPDWFRTYVAVCAFAGLRLGEAAGLQLKDVDFLRRTISVRRQLQGANNHALEEVPPKHQSERAIYIPLRLAEMLSAHVQEFGVRGDDEWLFSVNGRLLNRGSAGHYWRETRKAAGLDEFTLHDLRHFYASALIADGCDVVTVQRALGHSVPSITLNTYSHLWPTAEDKTRTAATGLMTAVLDGGADSLRTAEGSP</sequence>
<keyword evidence="8" id="KW-1185">Reference proteome</keyword>
<evidence type="ECO:0000256" key="1">
    <source>
        <dbReference type="ARBA" id="ARBA00008857"/>
    </source>
</evidence>
<dbReference type="PROSITE" id="PS51900">
    <property type="entry name" value="CB"/>
    <property type="match status" value="1"/>
</dbReference>
<evidence type="ECO:0000256" key="4">
    <source>
        <dbReference type="PROSITE-ProRule" id="PRU01248"/>
    </source>
</evidence>
<evidence type="ECO:0000259" key="6">
    <source>
        <dbReference type="PROSITE" id="PS51900"/>
    </source>
</evidence>
<proteinExistence type="inferred from homology"/>
<dbReference type="Gene3D" id="1.10.150.130">
    <property type="match status" value="1"/>
</dbReference>
<dbReference type="InterPro" id="IPR002104">
    <property type="entry name" value="Integrase_catalytic"/>
</dbReference>
<keyword evidence="3" id="KW-0233">DNA recombination</keyword>
<dbReference type="InterPro" id="IPR013762">
    <property type="entry name" value="Integrase-like_cat_sf"/>
</dbReference>
<dbReference type="InterPro" id="IPR011010">
    <property type="entry name" value="DNA_brk_join_enz"/>
</dbReference>
<dbReference type="Pfam" id="PF00589">
    <property type="entry name" value="Phage_integrase"/>
    <property type="match status" value="1"/>
</dbReference>
<feature type="domain" description="Core-binding (CB)" evidence="6">
    <location>
        <begin position="58"/>
        <end position="141"/>
    </location>
</feature>
<name>A0ABP7D3U5_9MICC</name>
<evidence type="ECO:0000313" key="8">
    <source>
        <dbReference type="Proteomes" id="UP001501536"/>
    </source>
</evidence>
<dbReference type="Proteomes" id="UP001501536">
    <property type="component" value="Unassembled WGS sequence"/>
</dbReference>
<evidence type="ECO:0000256" key="3">
    <source>
        <dbReference type="ARBA" id="ARBA00023172"/>
    </source>
</evidence>
<organism evidence="7 8">
    <name type="scientific">Zhihengliuella alba</name>
    <dbReference type="NCBI Taxonomy" id="547018"/>
    <lineage>
        <taxon>Bacteria</taxon>
        <taxon>Bacillati</taxon>
        <taxon>Actinomycetota</taxon>
        <taxon>Actinomycetes</taxon>
        <taxon>Micrococcales</taxon>
        <taxon>Micrococcaceae</taxon>
        <taxon>Zhihengliuella</taxon>
    </lineage>
</organism>
<evidence type="ECO:0000313" key="7">
    <source>
        <dbReference type="EMBL" id="GAA3698949.1"/>
    </source>
</evidence>
<dbReference type="InterPro" id="IPR050090">
    <property type="entry name" value="Tyrosine_recombinase_XerCD"/>
</dbReference>
<dbReference type="PANTHER" id="PTHR30349:SF64">
    <property type="entry name" value="PROPHAGE INTEGRASE INTD-RELATED"/>
    <property type="match status" value="1"/>
</dbReference>
<dbReference type="CDD" id="cd01189">
    <property type="entry name" value="INT_ICEBs1_C_like"/>
    <property type="match status" value="1"/>
</dbReference>
<dbReference type="InterPro" id="IPR010998">
    <property type="entry name" value="Integrase_recombinase_N"/>
</dbReference>
<dbReference type="InterPro" id="IPR058717">
    <property type="entry name" value="Phage_L5_Integrase_N"/>
</dbReference>
<dbReference type="SUPFAM" id="SSF56349">
    <property type="entry name" value="DNA breaking-rejoining enzymes"/>
    <property type="match status" value="1"/>
</dbReference>
<dbReference type="EMBL" id="BAABCJ010000001">
    <property type="protein sequence ID" value="GAA3698949.1"/>
    <property type="molecule type" value="Genomic_DNA"/>
</dbReference>
<evidence type="ECO:0000259" key="5">
    <source>
        <dbReference type="PROSITE" id="PS51898"/>
    </source>
</evidence>
<dbReference type="PANTHER" id="PTHR30349">
    <property type="entry name" value="PHAGE INTEGRASE-RELATED"/>
    <property type="match status" value="1"/>
</dbReference>
<keyword evidence="2 4" id="KW-0238">DNA-binding</keyword>
<dbReference type="InterPro" id="IPR044068">
    <property type="entry name" value="CB"/>
</dbReference>
<comment type="caution">
    <text evidence="7">The sequence shown here is derived from an EMBL/GenBank/DDBJ whole genome shotgun (WGS) entry which is preliminary data.</text>
</comment>
<dbReference type="Gene3D" id="1.10.443.10">
    <property type="entry name" value="Intergrase catalytic core"/>
    <property type="match status" value="1"/>
</dbReference>
<comment type="similarity">
    <text evidence="1">Belongs to the 'phage' integrase family.</text>
</comment>
<dbReference type="Pfam" id="PF26003">
    <property type="entry name" value="Integrase_N_phage"/>
    <property type="match status" value="1"/>
</dbReference>
<protein>
    <submittedName>
        <fullName evidence="7">Site-specific integrase</fullName>
    </submittedName>
</protein>